<dbReference type="EMBL" id="CAJPDS010000008">
    <property type="protein sequence ID" value="CAF9910010.1"/>
    <property type="molecule type" value="Genomic_DNA"/>
</dbReference>
<dbReference type="Gene3D" id="3.30.930.10">
    <property type="entry name" value="Bira Bifunctional Protein, Domain 2"/>
    <property type="match status" value="1"/>
</dbReference>
<dbReference type="PANTHER" id="PTHR43450:SF2">
    <property type="entry name" value="ASPARTATE--TRNA LIGASE"/>
    <property type="match status" value="1"/>
</dbReference>
<dbReference type="PANTHER" id="PTHR43450">
    <property type="entry name" value="ASPARTYL-TRNA SYNTHETASE"/>
    <property type="match status" value="1"/>
</dbReference>
<proteinExistence type="predicted"/>
<sequence>MKGDEAMKPASITLSKNQRRPAGARSKNTSKPSMTSLVERKHERRQAIEIYTPKLQDGAAESGSSVFQLDYSGRPAFLAQSSQLARQMSIAAKFERARNWLKYIGLDLEMAIEEHYREALELIFDTLKAIFEGIYKHLVWLGETLRVPFTKGVQMLQNAAWTDEYGNRPSLDQDLHTRDEIRLGELVKERYKSDFFVLDKFPASVRPFYIMPDPVDDSKTNSFGIFIPGQEILTGGHGIHYFHVLEDRMQK</sequence>
<dbReference type="GO" id="GO:0004815">
    <property type="term" value="F:aspartate-tRNA ligase activity"/>
    <property type="evidence" value="ECO:0007669"/>
    <property type="project" value="InterPro"/>
</dbReference>
<dbReference type="InterPro" id="IPR004523">
    <property type="entry name" value="Asp-tRNA_synthase_2"/>
</dbReference>
<feature type="domain" description="Aminoacyl-tRNA synthetase class II (D/K/N)" evidence="6">
    <location>
        <begin position="34"/>
        <end position="250"/>
    </location>
</feature>
<accession>A0A8H3IBF2</accession>
<feature type="region of interest" description="Disordered" evidence="5">
    <location>
        <begin position="1"/>
        <end position="41"/>
    </location>
</feature>
<dbReference type="OrthoDB" id="372395at2759"/>
<evidence type="ECO:0000256" key="2">
    <source>
        <dbReference type="ARBA" id="ARBA00022598"/>
    </source>
</evidence>
<dbReference type="AlphaFoldDB" id="A0A8H3IBF2"/>
<evidence type="ECO:0000313" key="8">
    <source>
        <dbReference type="Proteomes" id="UP000664521"/>
    </source>
</evidence>
<dbReference type="Proteomes" id="UP000664521">
    <property type="component" value="Unassembled WGS sequence"/>
</dbReference>
<comment type="caution">
    <text evidence="7">The sequence shown here is derived from an EMBL/GenBank/DDBJ whole genome shotgun (WGS) entry which is preliminary data.</text>
</comment>
<keyword evidence="2" id="KW-0436">Ligase</keyword>
<dbReference type="InterPro" id="IPR004364">
    <property type="entry name" value="Aa-tRNA-synt_II"/>
</dbReference>
<evidence type="ECO:0000256" key="4">
    <source>
        <dbReference type="ARBA" id="ARBA00022840"/>
    </source>
</evidence>
<dbReference type="GO" id="GO:0006422">
    <property type="term" value="P:aspartyl-tRNA aminoacylation"/>
    <property type="evidence" value="ECO:0007669"/>
    <property type="project" value="InterPro"/>
</dbReference>
<dbReference type="GO" id="GO:0005524">
    <property type="term" value="F:ATP binding"/>
    <property type="evidence" value="ECO:0007669"/>
    <property type="project" value="InterPro"/>
</dbReference>
<keyword evidence="1" id="KW-0963">Cytoplasm</keyword>
<dbReference type="GO" id="GO:0005829">
    <property type="term" value="C:cytosol"/>
    <property type="evidence" value="ECO:0007669"/>
    <property type="project" value="TreeGrafter"/>
</dbReference>
<organism evidence="7 8">
    <name type="scientific">Heterodermia speciosa</name>
    <dbReference type="NCBI Taxonomy" id="116794"/>
    <lineage>
        <taxon>Eukaryota</taxon>
        <taxon>Fungi</taxon>
        <taxon>Dikarya</taxon>
        <taxon>Ascomycota</taxon>
        <taxon>Pezizomycotina</taxon>
        <taxon>Lecanoromycetes</taxon>
        <taxon>OSLEUM clade</taxon>
        <taxon>Lecanoromycetidae</taxon>
        <taxon>Caliciales</taxon>
        <taxon>Physciaceae</taxon>
        <taxon>Heterodermia</taxon>
    </lineage>
</organism>
<evidence type="ECO:0000256" key="1">
    <source>
        <dbReference type="ARBA" id="ARBA00022490"/>
    </source>
</evidence>
<keyword evidence="3" id="KW-0547">Nucleotide-binding</keyword>
<dbReference type="Pfam" id="PF00152">
    <property type="entry name" value="tRNA-synt_2"/>
    <property type="match status" value="1"/>
</dbReference>
<name>A0A8H3IBF2_9LECA</name>
<keyword evidence="4" id="KW-0067">ATP-binding</keyword>
<reference evidence="7" key="1">
    <citation type="submission" date="2021-03" db="EMBL/GenBank/DDBJ databases">
        <authorList>
            <person name="Tagirdzhanova G."/>
        </authorList>
    </citation>
    <scope>NUCLEOTIDE SEQUENCE</scope>
</reference>
<evidence type="ECO:0000259" key="6">
    <source>
        <dbReference type="Pfam" id="PF00152"/>
    </source>
</evidence>
<evidence type="ECO:0000256" key="5">
    <source>
        <dbReference type="SAM" id="MobiDB-lite"/>
    </source>
</evidence>
<dbReference type="GO" id="GO:0017101">
    <property type="term" value="C:aminoacyl-tRNA synthetase multienzyme complex"/>
    <property type="evidence" value="ECO:0007669"/>
    <property type="project" value="TreeGrafter"/>
</dbReference>
<dbReference type="InterPro" id="IPR045864">
    <property type="entry name" value="aa-tRNA-synth_II/BPL/LPL"/>
</dbReference>
<feature type="compositionally biased region" description="Polar residues" evidence="5">
    <location>
        <begin position="26"/>
        <end position="36"/>
    </location>
</feature>
<gene>
    <name evidence="7" type="ORF">HETSPECPRED_009580</name>
</gene>
<dbReference type="GO" id="GO:0003723">
    <property type="term" value="F:RNA binding"/>
    <property type="evidence" value="ECO:0007669"/>
    <property type="project" value="TreeGrafter"/>
</dbReference>
<dbReference type="SUPFAM" id="SSF55681">
    <property type="entry name" value="Class II aaRS and biotin synthetases"/>
    <property type="match status" value="1"/>
</dbReference>
<evidence type="ECO:0000256" key="3">
    <source>
        <dbReference type="ARBA" id="ARBA00022741"/>
    </source>
</evidence>
<keyword evidence="8" id="KW-1185">Reference proteome</keyword>
<protein>
    <recommendedName>
        <fullName evidence="6">Aminoacyl-tRNA synthetase class II (D/K/N) domain-containing protein</fullName>
    </recommendedName>
</protein>
<evidence type="ECO:0000313" key="7">
    <source>
        <dbReference type="EMBL" id="CAF9910010.1"/>
    </source>
</evidence>